<evidence type="ECO:0000256" key="1">
    <source>
        <dbReference type="SAM" id="Coils"/>
    </source>
</evidence>
<sequence length="666" mass="73319">MSSVCGRIPSRCHILLASGHVMKRCMESSDNLAHRGHISKEIICLWARFFSPKPSNFFWRGGCNDKRAIGVLENSGRLYVLEDELLEQVGDDEKKVGGGRVTLPQAILALYPVVWDPIQENGSFARVKNVLDPVAEVLIISTLTGAKLQRNINFHALLFKGSFICGLIADRAIRHSDLDSSGNSIQLDQSSSSDGLRLIQGEEGGGEMESPNRAPWKLVQAETPYSTGRLHGGGHARRASVTEEITVAQDTESSSEVSVNNQKFQGVEGTSAGAEEVESLKRVVSALEERAAGIESRFHDYCDAKEQESTYQKMQIMCLGMKLELLESQNQRLEAAAPEIRAAAEEFAVMRASLDALQSKFRKVARKSRQEFDAIDGRILALDAREAEMATRCRGFEQLMAEMKELVLQLQKGKGTDSESVEVAVERSMRKLSSSKDLLDGMEVLRDRWAADMEELIYLGWITAWLQHDLLVSDGEGGAAKGPVAIGDDDNDADPTAEEQRKKGEKMVAVAAPINEVELRKTSSDASSCAAGEESCMGLAGCRTGIGRPRLLRKIRGWARGKGPIKGIVDVQLADRGCATFHLSRGRAVFTDVTSTPSNYPFTVQLTYTHIHPNELTQLYIYEHLQDTELAQHLEIDKVTPHCRRKRTTRKMPVSGTPILAINGAL</sequence>
<proteinExistence type="predicted"/>
<dbReference type="EnsemblPlants" id="EMT28863">
    <property type="protein sequence ID" value="EMT28863"/>
    <property type="gene ID" value="F775_23544"/>
</dbReference>
<protein>
    <submittedName>
        <fullName evidence="3">Uncharacterized protein</fullName>
    </submittedName>
</protein>
<dbReference type="AlphaFoldDB" id="M8C472"/>
<evidence type="ECO:0000256" key="2">
    <source>
        <dbReference type="SAM" id="MobiDB-lite"/>
    </source>
</evidence>
<keyword evidence="1" id="KW-0175">Coiled coil</keyword>
<organism evidence="3">
    <name type="scientific">Aegilops tauschii</name>
    <name type="common">Tausch's goatgrass</name>
    <name type="synonym">Aegilops squarrosa</name>
    <dbReference type="NCBI Taxonomy" id="37682"/>
    <lineage>
        <taxon>Eukaryota</taxon>
        <taxon>Viridiplantae</taxon>
        <taxon>Streptophyta</taxon>
        <taxon>Embryophyta</taxon>
        <taxon>Tracheophyta</taxon>
        <taxon>Spermatophyta</taxon>
        <taxon>Magnoliopsida</taxon>
        <taxon>Liliopsida</taxon>
        <taxon>Poales</taxon>
        <taxon>Poaceae</taxon>
        <taxon>BOP clade</taxon>
        <taxon>Pooideae</taxon>
        <taxon>Triticodae</taxon>
        <taxon>Triticeae</taxon>
        <taxon>Triticinae</taxon>
        <taxon>Aegilops</taxon>
    </lineage>
</organism>
<feature type="coiled-coil region" evidence="1">
    <location>
        <begin position="277"/>
        <end position="343"/>
    </location>
</feature>
<feature type="region of interest" description="Disordered" evidence="2">
    <location>
        <begin position="179"/>
        <end position="213"/>
    </location>
</feature>
<evidence type="ECO:0000313" key="3">
    <source>
        <dbReference type="EnsemblPlants" id="EMT28863"/>
    </source>
</evidence>
<name>M8C472_AEGTA</name>
<feature type="compositionally biased region" description="Acidic residues" evidence="2">
    <location>
        <begin position="487"/>
        <end position="497"/>
    </location>
</feature>
<feature type="region of interest" description="Disordered" evidence="2">
    <location>
        <begin position="481"/>
        <end position="504"/>
    </location>
</feature>
<accession>M8C472</accession>
<reference evidence="3" key="1">
    <citation type="submission" date="2015-06" db="UniProtKB">
        <authorList>
            <consortium name="EnsemblPlants"/>
        </authorList>
    </citation>
    <scope>IDENTIFICATION</scope>
</reference>
<feature type="compositionally biased region" description="Polar residues" evidence="2">
    <location>
        <begin position="179"/>
        <end position="194"/>
    </location>
</feature>